<organism evidence="1 2">
    <name type="scientific">Mucuna pruriens</name>
    <name type="common">Velvet bean</name>
    <name type="synonym">Dolichos pruriens</name>
    <dbReference type="NCBI Taxonomy" id="157652"/>
    <lineage>
        <taxon>Eukaryota</taxon>
        <taxon>Viridiplantae</taxon>
        <taxon>Streptophyta</taxon>
        <taxon>Embryophyta</taxon>
        <taxon>Tracheophyta</taxon>
        <taxon>Spermatophyta</taxon>
        <taxon>Magnoliopsida</taxon>
        <taxon>eudicotyledons</taxon>
        <taxon>Gunneridae</taxon>
        <taxon>Pentapetalae</taxon>
        <taxon>rosids</taxon>
        <taxon>fabids</taxon>
        <taxon>Fabales</taxon>
        <taxon>Fabaceae</taxon>
        <taxon>Papilionoideae</taxon>
        <taxon>50 kb inversion clade</taxon>
        <taxon>NPAAA clade</taxon>
        <taxon>indigoferoid/millettioid clade</taxon>
        <taxon>Phaseoleae</taxon>
        <taxon>Mucuna</taxon>
    </lineage>
</organism>
<name>A0A371IA76_MUCPR</name>
<keyword evidence="2" id="KW-1185">Reference proteome</keyword>
<dbReference type="Proteomes" id="UP000257109">
    <property type="component" value="Unassembled WGS sequence"/>
</dbReference>
<dbReference type="AlphaFoldDB" id="A0A371IA76"/>
<comment type="caution">
    <text evidence="1">The sequence shown here is derived from an EMBL/GenBank/DDBJ whole genome shotgun (WGS) entry which is preliminary data.</text>
</comment>
<dbReference type="EMBL" id="QJKJ01000553">
    <property type="protein sequence ID" value="RDY11936.1"/>
    <property type="molecule type" value="Genomic_DNA"/>
</dbReference>
<evidence type="ECO:0000313" key="1">
    <source>
        <dbReference type="EMBL" id="RDY11936.1"/>
    </source>
</evidence>
<reference evidence="1" key="1">
    <citation type="submission" date="2018-05" db="EMBL/GenBank/DDBJ databases">
        <title>Draft genome of Mucuna pruriens seed.</title>
        <authorList>
            <person name="Nnadi N.E."/>
            <person name="Vos R."/>
            <person name="Hasami M.H."/>
            <person name="Devisetty U.K."/>
            <person name="Aguiy J.C."/>
        </authorList>
    </citation>
    <scope>NUCLEOTIDE SEQUENCE [LARGE SCALE GENOMIC DNA]</scope>
    <source>
        <strain evidence="1">JCA_2017</strain>
    </source>
</reference>
<evidence type="ECO:0000313" key="2">
    <source>
        <dbReference type="Proteomes" id="UP000257109"/>
    </source>
</evidence>
<feature type="non-terminal residue" evidence="1">
    <location>
        <position position="1"/>
    </location>
</feature>
<accession>A0A371IA76</accession>
<proteinExistence type="predicted"/>
<protein>
    <submittedName>
        <fullName evidence="1">Uncharacterized protein</fullName>
    </submittedName>
</protein>
<gene>
    <name evidence="1" type="ORF">CR513_03349</name>
</gene>
<sequence>MADFQLRFADTKALTTAHQLLLLLWPTCFQLLPSYLRSFSGTISSSCTHSINNISDNNIFCCIFKPSLPSRLSWKSSPSLTSIWDPI</sequence>